<protein>
    <submittedName>
        <fullName evidence="3">Uncharacterized protein</fullName>
    </submittedName>
</protein>
<feature type="compositionally biased region" description="Basic and acidic residues" evidence="1">
    <location>
        <begin position="572"/>
        <end position="606"/>
    </location>
</feature>
<name>A0ABD3N5K2_9STRA</name>
<feature type="compositionally biased region" description="Basic and acidic residues" evidence="1">
    <location>
        <begin position="447"/>
        <end position="516"/>
    </location>
</feature>
<feature type="compositionally biased region" description="Acidic residues" evidence="1">
    <location>
        <begin position="329"/>
        <end position="361"/>
    </location>
</feature>
<feature type="compositionally biased region" description="Low complexity" evidence="1">
    <location>
        <begin position="698"/>
        <end position="712"/>
    </location>
</feature>
<feature type="compositionally biased region" description="Acidic residues" evidence="1">
    <location>
        <begin position="762"/>
        <end position="772"/>
    </location>
</feature>
<feature type="compositionally biased region" description="Basic and acidic residues" evidence="1">
    <location>
        <begin position="729"/>
        <end position="746"/>
    </location>
</feature>
<dbReference type="AlphaFoldDB" id="A0ABD3N5K2"/>
<feature type="compositionally biased region" description="Basic and acidic residues" evidence="1">
    <location>
        <begin position="377"/>
        <end position="393"/>
    </location>
</feature>
<feature type="compositionally biased region" description="Pro residues" evidence="1">
    <location>
        <begin position="713"/>
        <end position="722"/>
    </location>
</feature>
<feature type="compositionally biased region" description="Basic and acidic residues" evidence="1">
    <location>
        <begin position="157"/>
        <end position="166"/>
    </location>
</feature>
<sequence>MVTISPIALLLTSMTALLSVSGCGAFLPAASPTWSSWVSSISAPSPSLPSNNHHIRCTTINTSQTLREDVSLQMGIRSFISRKILRKGGKDNDDDENDVEGEDVTLHSILQSPGSAGLMESPNTAMDDDNDSDTDRYGKRNRGTSSSESSDGGETSISRKDQPAYDLAIKERIRRMKGGGMTEEEKAQFLNNALTQSSPKKNQKPRGPPIRQKIPGVNDDDEDEDTTGGRNKKRGDSSASSSRPSSARENLWSALTKKDSQKDSGRGGGSTSSGDISVASLMMDGKSKSEEAKRKYMDSIMNPDRFSTFSTYQQRTTPPASEKSKEDRVEENECMEATNDEESAMEDSAMEEDGDGGEDGESGGTTTGGTDFAQMKRQIEEDRAVLKLNDKPEQSAARDAVESILSMISSNNDKKSSTTTAESTAPTNSPARSTDHLAARLGQAAEEQEKRDAELRLAAEKKREDEKRKFAELQRQREEEARRKEEERIEKARKIAEEGRRKQEEKAAAERADLEARRARQDDYWAKMLEKERVRKESSEPIEIKRKKEVIARDAEERLEREVAKDAIRERVREDERAREDPHESEILKEAAEEKLRDRERVRDIETISAARVSRTVPKPTKEDVSVSSFVREQQKKKEEIDRLRQLDLQSLKSLNSPLPSPGKIPVGIPPSPFRAPPVAKPRPAPIRKSIPESPQPTARSRSGGAPSSPISSPLPSPPTPPINLFEMTKLKQDTASKPISKERPPQKRVVRQQTPLSSRDDNDDDDDEDDENLMRSGAPGLTVADALMKQRKKGGGGSTGGKQGLSAEEKAKQWGIDMSRFN</sequence>
<feature type="compositionally biased region" description="Polar residues" evidence="1">
    <location>
        <begin position="305"/>
        <end position="319"/>
    </location>
</feature>
<feature type="region of interest" description="Disordered" evidence="1">
    <location>
        <begin position="111"/>
        <end position="166"/>
    </location>
</feature>
<feature type="signal peptide" evidence="2">
    <location>
        <begin position="1"/>
        <end position="25"/>
    </location>
</feature>
<organism evidence="3 4">
    <name type="scientific">Discostella pseudostelligera</name>
    <dbReference type="NCBI Taxonomy" id="259834"/>
    <lineage>
        <taxon>Eukaryota</taxon>
        <taxon>Sar</taxon>
        <taxon>Stramenopiles</taxon>
        <taxon>Ochrophyta</taxon>
        <taxon>Bacillariophyta</taxon>
        <taxon>Coscinodiscophyceae</taxon>
        <taxon>Thalassiosirophycidae</taxon>
        <taxon>Stephanodiscales</taxon>
        <taxon>Stephanodiscaceae</taxon>
        <taxon>Discostella</taxon>
    </lineage>
</organism>
<feature type="compositionally biased region" description="Low complexity" evidence="1">
    <location>
        <begin position="417"/>
        <end position="431"/>
    </location>
</feature>
<feature type="region of interest" description="Disordered" evidence="1">
    <location>
        <begin position="572"/>
        <end position="823"/>
    </location>
</feature>
<comment type="caution">
    <text evidence="3">The sequence shown here is derived from an EMBL/GenBank/DDBJ whole genome shotgun (WGS) entry which is preliminary data.</text>
</comment>
<feature type="compositionally biased region" description="Basic and acidic residues" evidence="1">
    <location>
        <begin position="285"/>
        <end position="297"/>
    </location>
</feature>
<feature type="compositionally biased region" description="Basic and acidic residues" evidence="1">
    <location>
        <begin position="256"/>
        <end position="265"/>
    </location>
</feature>
<dbReference type="Proteomes" id="UP001530293">
    <property type="component" value="Unassembled WGS sequence"/>
</dbReference>
<feature type="chain" id="PRO_5044887709" evidence="2">
    <location>
        <begin position="26"/>
        <end position="823"/>
    </location>
</feature>
<feature type="compositionally biased region" description="Pro residues" evidence="1">
    <location>
        <begin position="659"/>
        <end position="685"/>
    </location>
</feature>
<feature type="compositionally biased region" description="Low complexity" evidence="1">
    <location>
        <begin position="649"/>
        <end position="658"/>
    </location>
</feature>
<gene>
    <name evidence="3" type="ORF">ACHAWU_005443</name>
</gene>
<feature type="compositionally biased region" description="Basic and acidic residues" evidence="1">
    <location>
        <begin position="633"/>
        <end position="646"/>
    </location>
</feature>
<evidence type="ECO:0000313" key="4">
    <source>
        <dbReference type="Proteomes" id="UP001530293"/>
    </source>
</evidence>
<dbReference type="EMBL" id="JALLBG020000070">
    <property type="protein sequence ID" value="KAL3767985.1"/>
    <property type="molecule type" value="Genomic_DNA"/>
</dbReference>
<feature type="compositionally biased region" description="Low complexity" evidence="1">
    <location>
        <begin position="237"/>
        <end position="248"/>
    </location>
</feature>
<keyword evidence="2" id="KW-0732">Signal</keyword>
<evidence type="ECO:0000256" key="1">
    <source>
        <dbReference type="SAM" id="MobiDB-lite"/>
    </source>
</evidence>
<accession>A0ABD3N5K2</accession>
<feature type="region of interest" description="Disordered" evidence="1">
    <location>
        <begin position="193"/>
        <end position="516"/>
    </location>
</feature>
<proteinExistence type="predicted"/>
<evidence type="ECO:0000313" key="3">
    <source>
        <dbReference type="EMBL" id="KAL3767985.1"/>
    </source>
</evidence>
<feature type="compositionally biased region" description="Low complexity" evidence="1">
    <location>
        <begin position="143"/>
        <end position="156"/>
    </location>
</feature>
<reference evidence="3 4" key="1">
    <citation type="submission" date="2024-10" db="EMBL/GenBank/DDBJ databases">
        <title>Updated reference genomes for cyclostephanoid diatoms.</title>
        <authorList>
            <person name="Roberts W.R."/>
            <person name="Alverson A.J."/>
        </authorList>
    </citation>
    <scope>NUCLEOTIDE SEQUENCE [LARGE SCALE GENOMIC DNA]</scope>
    <source>
        <strain evidence="3 4">AJA232-27</strain>
    </source>
</reference>
<keyword evidence="4" id="KW-1185">Reference proteome</keyword>
<evidence type="ECO:0000256" key="2">
    <source>
        <dbReference type="SAM" id="SignalP"/>
    </source>
</evidence>